<organism evidence="1 2">
    <name type="scientific">Neofusicoccum parvum</name>
    <dbReference type="NCBI Taxonomy" id="310453"/>
    <lineage>
        <taxon>Eukaryota</taxon>
        <taxon>Fungi</taxon>
        <taxon>Dikarya</taxon>
        <taxon>Ascomycota</taxon>
        <taxon>Pezizomycotina</taxon>
        <taxon>Dothideomycetes</taxon>
        <taxon>Dothideomycetes incertae sedis</taxon>
        <taxon>Botryosphaeriales</taxon>
        <taxon>Botryosphaeriaceae</taxon>
        <taxon>Neofusicoccum</taxon>
    </lineage>
</organism>
<evidence type="ECO:0000313" key="1">
    <source>
        <dbReference type="EMBL" id="GME33812.1"/>
    </source>
</evidence>
<sequence>MGPLSTEIYRGRANQTLNNIIFVHAFGADIVCQLWNTSYNIEVHFEKGIQNIVPVSLTYIQAAAFPGDVGRYSDTQRRPGVLPTFFITHLLFSELLVANVSESTYGSSYESYQADQPVLDSALFACPELANITNLGNGTMQPWMCRNGSVASAIEDLSRNFTYSLLTFSGWAGKYNTSVRALTFEPRNFYSYDAPKLLAAYAVSIFATLGCLGAGFFALRSNGVASSASFSSFLLTTRNSDLDRLADGRHLGTQPLAKDIRQTELQFGQLDAGQTSEHVAFGLKGSVKNLAA</sequence>
<dbReference type="Proteomes" id="UP001165186">
    <property type="component" value="Unassembled WGS sequence"/>
</dbReference>
<name>A0ACB5SBD8_9PEZI</name>
<dbReference type="EMBL" id="BSXG01000066">
    <property type="protein sequence ID" value="GME33812.1"/>
    <property type="molecule type" value="Genomic_DNA"/>
</dbReference>
<accession>A0ACB5SBD8</accession>
<comment type="caution">
    <text evidence="1">The sequence shown here is derived from an EMBL/GenBank/DDBJ whole genome shotgun (WGS) entry which is preliminary data.</text>
</comment>
<gene>
    <name evidence="1" type="primary">g1164</name>
    <name evidence="1" type="ORF">NpPPO83_00001164</name>
</gene>
<keyword evidence="2" id="KW-1185">Reference proteome</keyword>
<evidence type="ECO:0000313" key="2">
    <source>
        <dbReference type="Proteomes" id="UP001165186"/>
    </source>
</evidence>
<proteinExistence type="predicted"/>
<protein>
    <submittedName>
        <fullName evidence="1">Unnamed protein product</fullName>
    </submittedName>
</protein>
<reference evidence="1" key="1">
    <citation type="submission" date="2024-09" db="EMBL/GenBank/DDBJ databases">
        <title>Draft Genome Sequences of Neofusicoccum parvum.</title>
        <authorList>
            <person name="Ashida A."/>
            <person name="Camagna M."/>
            <person name="Tanaka A."/>
            <person name="Takemoto D."/>
        </authorList>
    </citation>
    <scope>NUCLEOTIDE SEQUENCE</scope>
    <source>
        <strain evidence="1">PPO83</strain>
    </source>
</reference>